<dbReference type="Proteomes" id="UP000198925">
    <property type="component" value="Unassembled WGS sequence"/>
</dbReference>
<dbReference type="EMBL" id="FMZX01000028">
    <property type="protein sequence ID" value="SDE31843.1"/>
    <property type="molecule type" value="Genomic_DNA"/>
</dbReference>
<dbReference type="STRING" id="938405.SAMN02927895_05542"/>
<dbReference type="RefSeq" id="WP_143018291.1">
    <property type="nucleotide sequence ID" value="NZ_FMZX01000028.1"/>
</dbReference>
<accession>A0A1G7BXT8</accession>
<evidence type="ECO:0000313" key="1">
    <source>
        <dbReference type="EMBL" id="SDE31843.1"/>
    </source>
</evidence>
<keyword evidence="2" id="KW-1185">Reference proteome</keyword>
<name>A0A1G7BXT8_9PROT</name>
<organism evidence="1 2">
    <name type="scientific">Belnapia rosea</name>
    <dbReference type="NCBI Taxonomy" id="938405"/>
    <lineage>
        <taxon>Bacteria</taxon>
        <taxon>Pseudomonadati</taxon>
        <taxon>Pseudomonadota</taxon>
        <taxon>Alphaproteobacteria</taxon>
        <taxon>Acetobacterales</taxon>
        <taxon>Roseomonadaceae</taxon>
        <taxon>Belnapia</taxon>
    </lineage>
</organism>
<protein>
    <submittedName>
        <fullName evidence="1">Uncharacterized protein</fullName>
    </submittedName>
</protein>
<sequence length="165" mass="17862">MSSTLPAGPGQKPAPGAVFDLGVSRLFGHGDLGDEGMVSGWAVPEDNHNWNDGIEASFVLAVKAGGGALELVVEGVPLTGETCPSQNITLYANGFRVGFWCLNEGGPQRLTARIEPEQVFWRGKLGYIKCVWVMPNSVRLSEIRDSTDTRQLAFCFRSILLRDVP</sequence>
<proteinExistence type="predicted"/>
<evidence type="ECO:0000313" key="2">
    <source>
        <dbReference type="Proteomes" id="UP000198925"/>
    </source>
</evidence>
<gene>
    <name evidence="1" type="ORF">SAMN04487779_10286</name>
</gene>
<dbReference type="AlphaFoldDB" id="A0A1G7BXT8"/>
<reference evidence="1 2" key="1">
    <citation type="submission" date="2016-10" db="EMBL/GenBank/DDBJ databases">
        <authorList>
            <person name="de Groot N.N."/>
        </authorList>
    </citation>
    <scope>NUCLEOTIDE SEQUENCE [LARGE SCALE GENOMIC DNA]</scope>
    <source>
        <strain evidence="1 2">CPCC 100156</strain>
    </source>
</reference>